<dbReference type="EMBL" id="JAUKUA010000006">
    <property type="protein sequence ID" value="KAK0707782.1"/>
    <property type="molecule type" value="Genomic_DNA"/>
</dbReference>
<feature type="region of interest" description="Disordered" evidence="1">
    <location>
        <begin position="1"/>
        <end position="32"/>
    </location>
</feature>
<reference evidence="2" key="1">
    <citation type="submission" date="2023-06" db="EMBL/GenBank/DDBJ databases">
        <title>Genome-scale phylogeny and comparative genomics of the fungal order Sordariales.</title>
        <authorList>
            <consortium name="Lawrence Berkeley National Laboratory"/>
            <person name="Hensen N."/>
            <person name="Bonometti L."/>
            <person name="Westerberg I."/>
            <person name="Brannstrom I.O."/>
            <person name="Guillou S."/>
            <person name="Cros-Aarteil S."/>
            <person name="Calhoun S."/>
            <person name="Haridas S."/>
            <person name="Kuo A."/>
            <person name="Mondo S."/>
            <person name="Pangilinan J."/>
            <person name="Riley R."/>
            <person name="Labutti K."/>
            <person name="Andreopoulos B."/>
            <person name="Lipzen A."/>
            <person name="Chen C."/>
            <person name="Yanf M."/>
            <person name="Daum C."/>
            <person name="Ng V."/>
            <person name="Clum A."/>
            <person name="Steindorff A."/>
            <person name="Ohm R."/>
            <person name="Martin F."/>
            <person name="Silar P."/>
            <person name="Natvig D."/>
            <person name="Lalanne C."/>
            <person name="Gautier V."/>
            <person name="Ament-Velasquez S.L."/>
            <person name="Kruys A."/>
            <person name="Hutchinson M.I."/>
            <person name="Powell A.J."/>
            <person name="Barry K."/>
            <person name="Miller A.N."/>
            <person name="Grigoriev I.V."/>
            <person name="Debuchy R."/>
            <person name="Gladieux P."/>
            <person name="Thoren M.H."/>
            <person name="Johannesson H."/>
        </authorList>
    </citation>
    <scope>NUCLEOTIDE SEQUENCE</scope>
    <source>
        <strain evidence="2">SMH4607-1</strain>
    </source>
</reference>
<keyword evidence="3" id="KW-1185">Reference proteome</keyword>
<comment type="caution">
    <text evidence="2">The sequence shown here is derived from an EMBL/GenBank/DDBJ whole genome shotgun (WGS) entry which is preliminary data.</text>
</comment>
<evidence type="ECO:0000256" key="1">
    <source>
        <dbReference type="SAM" id="MobiDB-lite"/>
    </source>
</evidence>
<accession>A0AA40DNY3</accession>
<dbReference type="Proteomes" id="UP001172102">
    <property type="component" value="Unassembled WGS sequence"/>
</dbReference>
<sequence length="114" mass="12295">MAPHKPQQHKGPAAAKATTKASTATRVGKAKAAPVKTSITVAGQGGPAGKLMALQRSLMNQVELRTNAQDIWAKIHKNRPKNTKKAYDGKAREFVDWCEGKRFANGFMAAPRSI</sequence>
<evidence type="ECO:0000313" key="3">
    <source>
        <dbReference type="Proteomes" id="UP001172102"/>
    </source>
</evidence>
<feature type="compositionally biased region" description="Low complexity" evidence="1">
    <location>
        <begin position="13"/>
        <end position="25"/>
    </location>
</feature>
<gene>
    <name evidence="2" type="ORF">B0H67DRAFT_588568</name>
</gene>
<organism evidence="2 3">
    <name type="scientific">Lasiosphaeris hirsuta</name>
    <dbReference type="NCBI Taxonomy" id="260670"/>
    <lineage>
        <taxon>Eukaryota</taxon>
        <taxon>Fungi</taxon>
        <taxon>Dikarya</taxon>
        <taxon>Ascomycota</taxon>
        <taxon>Pezizomycotina</taxon>
        <taxon>Sordariomycetes</taxon>
        <taxon>Sordariomycetidae</taxon>
        <taxon>Sordariales</taxon>
        <taxon>Lasiosphaeriaceae</taxon>
        <taxon>Lasiosphaeris</taxon>
    </lineage>
</organism>
<proteinExistence type="predicted"/>
<name>A0AA40DNY3_9PEZI</name>
<evidence type="ECO:0000313" key="2">
    <source>
        <dbReference type="EMBL" id="KAK0707782.1"/>
    </source>
</evidence>
<protein>
    <submittedName>
        <fullName evidence="2">Uncharacterized protein</fullName>
    </submittedName>
</protein>
<dbReference type="AlphaFoldDB" id="A0AA40DNY3"/>